<name>F2LQV1_BURGS</name>
<sequence>MSVIESMVVDECVVNEPRVAIPRPEVHLVIGGGPSANRGLDIHVLGARRYVTRKTIRKGQWTVFARLQLGTAAAVLGMPASAVASHAVPVEDVWGAGEAQALYDQLATAASPDNAARILARVIAARRLTDCLLGDHSLLVREAAKKLPGANVCEVATHLGISERHLRRVFIETVGMSPKVLSRLMRFSRATDLARADRRTNWASIAAETGFYDQAHLIEEFRNFTGVTPDAFIHELSRSLGQRRPDPGMAPLSLATD</sequence>
<dbReference type="GO" id="GO:0043565">
    <property type="term" value="F:sequence-specific DNA binding"/>
    <property type="evidence" value="ECO:0007669"/>
    <property type="project" value="InterPro"/>
</dbReference>
<reference evidence="6 7" key="1">
    <citation type="journal article" date="2011" name="J. Bacteriol.">
        <title>Complete genome sequence of Burkholderia gladioli BSR3.</title>
        <authorList>
            <person name="Seo Y.S."/>
            <person name="Lim J."/>
            <person name="Choi B.S."/>
            <person name="Kim H."/>
            <person name="Goo E."/>
            <person name="Lee B."/>
            <person name="Lim J.S."/>
            <person name="Choi I.Y."/>
            <person name="Moon J.S."/>
            <person name="Kim J."/>
            <person name="Hwang I."/>
        </authorList>
    </citation>
    <scope>NUCLEOTIDE SEQUENCE [LARGE SCALE GENOMIC DNA]</scope>
    <source>
        <strain evidence="6 7">BSR3</strain>
    </source>
</reference>
<dbReference type="PROSITE" id="PS01124">
    <property type="entry name" value="HTH_ARAC_FAMILY_2"/>
    <property type="match status" value="1"/>
</dbReference>
<dbReference type="RefSeq" id="WP_013691366.1">
    <property type="nucleotide sequence ID" value="NC_015376.1"/>
</dbReference>
<dbReference type="EMBL" id="CP002600">
    <property type="protein sequence ID" value="AEA65040.1"/>
    <property type="molecule type" value="Genomic_DNA"/>
</dbReference>
<dbReference type="InterPro" id="IPR050204">
    <property type="entry name" value="AraC_XylS_family_regulators"/>
</dbReference>
<dbReference type="Pfam" id="PF12833">
    <property type="entry name" value="HTH_18"/>
    <property type="match status" value="1"/>
</dbReference>
<evidence type="ECO:0000256" key="2">
    <source>
        <dbReference type="ARBA" id="ARBA00023125"/>
    </source>
</evidence>
<protein>
    <submittedName>
        <fullName evidence="6">Transcriptional regulator, AraC family</fullName>
    </submittedName>
</protein>
<dbReference type="PANTHER" id="PTHR46796:SF15">
    <property type="entry name" value="BLL1074 PROTEIN"/>
    <property type="match status" value="1"/>
</dbReference>
<dbReference type="PANTHER" id="PTHR46796">
    <property type="entry name" value="HTH-TYPE TRANSCRIPTIONAL ACTIVATOR RHAS-RELATED"/>
    <property type="match status" value="1"/>
</dbReference>
<dbReference type="AlphaFoldDB" id="F2LQV1"/>
<keyword evidence="1" id="KW-0805">Transcription regulation</keyword>
<dbReference type="SUPFAM" id="SSF46689">
    <property type="entry name" value="Homeodomain-like"/>
    <property type="match status" value="1"/>
</dbReference>
<evidence type="ECO:0000313" key="6">
    <source>
        <dbReference type="EMBL" id="AEA65040.1"/>
    </source>
</evidence>
<accession>F2LQV1</accession>
<dbReference type="Proteomes" id="UP000008316">
    <property type="component" value="Chromosome 2"/>
</dbReference>
<keyword evidence="3" id="KW-0804">Transcription</keyword>
<dbReference type="InterPro" id="IPR009057">
    <property type="entry name" value="Homeodomain-like_sf"/>
</dbReference>
<evidence type="ECO:0000256" key="4">
    <source>
        <dbReference type="SAM" id="MobiDB-lite"/>
    </source>
</evidence>
<keyword evidence="7" id="KW-1185">Reference proteome</keyword>
<dbReference type="eggNOG" id="COG2207">
    <property type="taxonomic scope" value="Bacteria"/>
</dbReference>
<gene>
    <name evidence="6" type="ordered locus">bgla_2g26150</name>
</gene>
<dbReference type="STRING" id="999541.bgla_2g26150"/>
<proteinExistence type="predicted"/>
<dbReference type="HOGENOM" id="CLU_066193_0_1_4"/>
<dbReference type="SMART" id="SM00342">
    <property type="entry name" value="HTH_ARAC"/>
    <property type="match status" value="1"/>
</dbReference>
<organism evidence="6 7">
    <name type="scientific">Burkholderia gladioli (strain BSR3)</name>
    <dbReference type="NCBI Taxonomy" id="999541"/>
    <lineage>
        <taxon>Bacteria</taxon>
        <taxon>Pseudomonadati</taxon>
        <taxon>Pseudomonadota</taxon>
        <taxon>Betaproteobacteria</taxon>
        <taxon>Burkholderiales</taxon>
        <taxon>Burkholderiaceae</taxon>
        <taxon>Burkholderia</taxon>
    </lineage>
</organism>
<evidence type="ECO:0000256" key="1">
    <source>
        <dbReference type="ARBA" id="ARBA00023015"/>
    </source>
</evidence>
<dbReference type="Gene3D" id="1.10.10.60">
    <property type="entry name" value="Homeodomain-like"/>
    <property type="match status" value="1"/>
</dbReference>
<evidence type="ECO:0000259" key="5">
    <source>
        <dbReference type="PROSITE" id="PS01124"/>
    </source>
</evidence>
<feature type="domain" description="HTH araC/xylS-type" evidence="5">
    <location>
        <begin position="154"/>
        <end position="235"/>
    </location>
</feature>
<evidence type="ECO:0000256" key="3">
    <source>
        <dbReference type="ARBA" id="ARBA00023163"/>
    </source>
</evidence>
<dbReference type="GO" id="GO:0003700">
    <property type="term" value="F:DNA-binding transcription factor activity"/>
    <property type="evidence" value="ECO:0007669"/>
    <property type="project" value="InterPro"/>
</dbReference>
<dbReference type="KEGG" id="bgd:bgla_2g26150"/>
<evidence type="ECO:0000313" key="7">
    <source>
        <dbReference type="Proteomes" id="UP000008316"/>
    </source>
</evidence>
<dbReference type="InterPro" id="IPR018060">
    <property type="entry name" value="HTH_AraC"/>
</dbReference>
<keyword evidence="2" id="KW-0238">DNA-binding</keyword>
<feature type="region of interest" description="Disordered" evidence="4">
    <location>
        <begin position="238"/>
        <end position="257"/>
    </location>
</feature>